<dbReference type="GO" id="GO:0005886">
    <property type="term" value="C:plasma membrane"/>
    <property type="evidence" value="ECO:0007669"/>
    <property type="project" value="UniProtKB-ARBA"/>
</dbReference>
<keyword evidence="3 6" id="KW-0812">Transmembrane</keyword>
<evidence type="ECO:0000256" key="4">
    <source>
        <dbReference type="ARBA" id="ARBA00022989"/>
    </source>
</evidence>
<evidence type="ECO:0000313" key="8">
    <source>
        <dbReference type="Proteomes" id="UP000523139"/>
    </source>
</evidence>
<keyword evidence="4 6" id="KW-1133">Transmembrane helix</keyword>
<dbReference type="InterPro" id="IPR003339">
    <property type="entry name" value="ABC/ECF_trnsptr_transmembrane"/>
</dbReference>
<evidence type="ECO:0000256" key="6">
    <source>
        <dbReference type="SAM" id="Phobius"/>
    </source>
</evidence>
<feature type="transmembrane region" description="Helical" evidence="6">
    <location>
        <begin position="96"/>
        <end position="119"/>
    </location>
</feature>
<comment type="subcellular location">
    <subcellularLocation>
        <location evidence="1">Membrane</location>
        <topology evidence="1">Multi-pass membrane protein</topology>
    </subcellularLocation>
</comment>
<reference evidence="7 8" key="1">
    <citation type="submission" date="2020-04" db="EMBL/GenBank/DDBJ databases">
        <title>Nesterenkonia sp. nov., isolated from marine sediment.</title>
        <authorList>
            <person name="Zhang G."/>
        </authorList>
    </citation>
    <scope>NUCLEOTIDE SEQUENCE [LARGE SCALE GENOMIC DNA]</scope>
    <source>
        <strain evidence="7 8">MY13</strain>
    </source>
</reference>
<dbReference type="InterPro" id="IPR051611">
    <property type="entry name" value="ECF_transporter_component"/>
</dbReference>
<gene>
    <name evidence="7" type="ORF">HGQ17_11895</name>
</gene>
<comment type="caution">
    <text evidence="7">The sequence shown here is derived from an EMBL/GenBank/DDBJ whole genome shotgun (WGS) entry which is preliminary data.</text>
</comment>
<dbReference type="Proteomes" id="UP000523139">
    <property type="component" value="Unassembled WGS sequence"/>
</dbReference>
<dbReference type="EMBL" id="JABAHY010000013">
    <property type="protein sequence ID" value="NLS10680.1"/>
    <property type="molecule type" value="Genomic_DNA"/>
</dbReference>
<feature type="transmembrane region" description="Helical" evidence="6">
    <location>
        <begin position="139"/>
        <end position="162"/>
    </location>
</feature>
<feature type="transmembrane region" description="Helical" evidence="6">
    <location>
        <begin position="174"/>
        <end position="197"/>
    </location>
</feature>
<feature type="transmembrane region" description="Helical" evidence="6">
    <location>
        <begin position="271"/>
        <end position="289"/>
    </location>
</feature>
<keyword evidence="5 6" id="KW-0472">Membrane</keyword>
<protein>
    <submittedName>
        <fullName evidence="7">Energy-coupling factor transporter transmembrane protein EcfT</fullName>
    </submittedName>
</protein>
<dbReference type="Pfam" id="PF02361">
    <property type="entry name" value="CbiQ"/>
    <property type="match status" value="1"/>
</dbReference>
<proteinExistence type="predicted"/>
<evidence type="ECO:0000256" key="3">
    <source>
        <dbReference type="ARBA" id="ARBA00022692"/>
    </source>
</evidence>
<dbReference type="CDD" id="cd16914">
    <property type="entry name" value="EcfT"/>
    <property type="match status" value="1"/>
</dbReference>
<keyword evidence="8" id="KW-1185">Reference proteome</keyword>
<dbReference type="AlphaFoldDB" id="A0A7X8TLA6"/>
<sequence>MGAAQTAAAALSLHPAFRPPALSRGLSALSGAEPARVTWQQPNQLTGGLHPATELVLLGCGLLLVYGVPSPVVPAALLVIAGLAAAFSPRVGFGRWLLTLTFLAGPMLVMVGIIQGLFYPGADVTVLWEWGPAAVTVEGLSVAAQLWLRVAAMIGLCALFGFATDASRVFDGMIALRAPLTLAYICSTAMSLIPLLGAQIHQGLQARAARGWPTDRLITRMRLLPGILTSVIITSLTQLDQRHDALAQRGFGSSRRPTPARSYPNGTLQRVARWVAPMLVVLLVAAALVDMLPLPSAREILEVLGV</sequence>
<organism evidence="7 8">
    <name type="scientific">Nesterenkonia sedimenti</name>
    <dbReference type="NCBI Taxonomy" id="1463632"/>
    <lineage>
        <taxon>Bacteria</taxon>
        <taxon>Bacillati</taxon>
        <taxon>Actinomycetota</taxon>
        <taxon>Actinomycetes</taxon>
        <taxon>Micrococcales</taxon>
        <taxon>Micrococcaceae</taxon>
        <taxon>Nesterenkonia</taxon>
    </lineage>
</organism>
<accession>A0A7X8TLA6</accession>
<evidence type="ECO:0000256" key="2">
    <source>
        <dbReference type="ARBA" id="ARBA00022475"/>
    </source>
</evidence>
<name>A0A7X8TLA6_9MICC</name>
<keyword evidence="2" id="KW-1003">Cell membrane</keyword>
<feature type="transmembrane region" description="Helical" evidence="6">
    <location>
        <begin position="55"/>
        <end position="84"/>
    </location>
</feature>
<evidence type="ECO:0000313" key="7">
    <source>
        <dbReference type="EMBL" id="NLS10680.1"/>
    </source>
</evidence>
<evidence type="ECO:0000256" key="1">
    <source>
        <dbReference type="ARBA" id="ARBA00004141"/>
    </source>
</evidence>
<dbReference type="PANTHER" id="PTHR34857">
    <property type="entry name" value="SLL0384 PROTEIN"/>
    <property type="match status" value="1"/>
</dbReference>
<dbReference type="PANTHER" id="PTHR34857:SF2">
    <property type="entry name" value="SLL0384 PROTEIN"/>
    <property type="match status" value="1"/>
</dbReference>
<evidence type="ECO:0000256" key="5">
    <source>
        <dbReference type="ARBA" id="ARBA00023136"/>
    </source>
</evidence>